<dbReference type="InterPro" id="IPR025877">
    <property type="entry name" value="MobA-like_NTP_Trfase"/>
</dbReference>
<evidence type="ECO:0000313" key="11">
    <source>
        <dbReference type="Proteomes" id="UP000269154"/>
    </source>
</evidence>
<feature type="binding site" evidence="8">
    <location>
        <position position="30"/>
    </location>
    <ligand>
        <name>GTP</name>
        <dbReference type="ChEBI" id="CHEBI:37565"/>
    </ligand>
</feature>
<keyword evidence="6 8" id="KW-0342">GTP-binding</keyword>
<comment type="similarity">
    <text evidence="8">Belongs to the MobA family.</text>
</comment>
<dbReference type="NCBIfam" id="NF002741">
    <property type="entry name" value="PRK02726.1"/>
    <property type="match status" value="1"/>
</dbReference>
<evidence type="ECO:0000313" key="10">
    <source>
        <dbReference type="EMBL" id="RQH15588.1"/>
    </source>
</evidence>
<evidence type="ECO:0000256" key="5">
    <source>
        <dbReference type="ARBA" id="ARBA00022842"/>
    </source>
</evidence>
<keyword evidence="11" id="KW-1185">Reference proteome</keyword>
<dbReference type="InterPro" id="IPR013482">
    <property type="entry name" value="Molybde_CF_guanTrfase"/>
</dbReference>
<evidence type="ECO:0000256" key="1">
    <source>
        <dbReference type="ARBA" id="ARBA00022490"/>
    </source>
</evidence>
<keyword evidence="2 8" id="KW-0808">Transferase</keyword>
<keyword evidence="10" id="KW-0548">Nucleotidyltransferase</keyword>
<feature type="binding site" evidence="8">
    <location>
        <begin position="18"/>
        <end position="20"/>
    </location>
    <ligand>
        <name>GTP</name>
        <dbReference type="ChEBI" id="CHEBI:37565"/>
    </ligand>
</feature>
<dbReference type="GO" id="GO:0046872">
    <property type="term" value="F:metal ion binding"/>
    <property type="evidence" value="ECO:0007669"/>
    <property type="project" value="UniProtKB-KW"/>
</dbReference>
<keyword evidence="1 8" id="KW-0963">Cytoplasm</keyword>
<dbReference type="SUPFAM" id="SSF53448">
    <property type="entry name" value="Nucleotide-diphospho-sugar transferases"/>
    <property type="match status" value="1"/>
</dbReference>
<dbReference type="GO" id="GO:0005525">
    <property type="term" value="F:GTP binding"/>
    <property type="evidence" value="ECO:0007669"/>
    <property type="project" value="UniProtKB-UniRule"/>
</dbReference>
<comment type="function">
    <text evidence="8">Transfers a GMP moiety from GTP to Mo-molybdopterin (Mo-MPT) cofactor (Moco or molybdenum cofactor) to form Mo-molybdopterin guanine dinucleotide (Mo-MGD) cofactor.</text>
</comment>
<dbReference type="Proteomes" id="UP000269154">
    <property type="component" value="Unassembled WGS sequence"/>
</dbReference>
<evidence type="ECO:0000256" key="4">
    <source>
        <dbReference type="ARBA" id="ARBA00022741"/>
    </source>
</evidence>
<comment type="catalytic activity">
    <reaction evidence="8">
        <text>Mo-molybdopterin + GTP + H(+) = Mo-molybdopterin guanine dinucleotide + diphosphate</text>
        <dbReference type="Rhea" id="RHEA:34243"/>
        <dbReference type="ChEBI" id="CHEBI:15378"/>
        <dbReference type="ChEBI" id="CHEBI:33019"/>
        <dbReference type="ChEBI" id="CHEBI:37565"/>
        <dbReference type="ChEBI" id="CHEBI:71302"/>
        <dbReference type="ChEBI" id="CHEBI:71310"/>
        <dbReference type="EC" id="2.7.7.77"/>
    </reaction>
</comment>
<evidence type="ECO:0000256" key="7">
    <source>
        <dbReference type="ARBA" id="ARBA00023150"/>
    </source>
</evidence>
<dbReference type="EMBL" id="RCBY01000560">
    <property type="protein sequence ID" value="RQH15588.1"/>
    <property type="molecule type" value="Genomic_DNA"/>
</dbReference>
<feature type="domain" description="MobA-like NTP transferase" evidence="9">
    <location>
        <begin position="15"/>
        <end position="168"/>
    </location>
</feature>
<dbReference type="EC" id="2.7.7.77" evidence="8"/>
<dbReference type="Pfam" id="PF12804">
    <property type="entry name" value="NTP_transf_3"/>
    <property type="match status" value="1"/>
</dbReference>
<sequence length="198" mass="22686">MNKSSLSLPKNHLVALILAGGKSSRMGKDKALIPWQNIPMLKRVYQVASEFTEKVYIITPWSEKYQHILPTECEWLTEIRTEGPLVAFNQGLAQINSDWILLLGCDLPLLNLDIIQTWATHLNQLSPEILALVPKKSQGWEPLCGFYRQQIKVELQKYIDQGDRSFQRLLTRIPVQPLSIDTDIEKMLFNCNTPSDLQ</sequence>
<organism evidence="10 11">
    <name type="scientific">Okeania hirsuta</name>
    <dbReference type="NCBI Taxonomy" id="1458930"/>
    <lineage>
        <taxon>Bacteria</taxon>
        <taxon>Bacillati</taxon>
        <taxon>Cyanobacteriota</taxon>
        <taxon>Cyanophyceae</taxon>
        <taxon>Oscillatoriophycideae</taxon>
        <taxon>Oscillatoriales</taxon>
        <taxon>Microcoleaceae</taxon>
        <taxon>Okeania</taxon>
    </lineage>
</organism>
<proteinExistence type="inferred from homology"/>
<dbReference type="PANTHER" id="PTHR19136">
    <property type="entry name" value="MOLYBDENUM COFACTOR GUANYLYLTRANSFERASE"/>
    <property type="match status" value="1"/>
</dbReference>
<feature type="binding site" evidence="8">
    <location>
        <position position="106"/>
    </location>
    <ligand>
        <name>GTP</name>
        <dbReference type="ChEBI" id="CHEBI:37565"/>
    </ligand>
</feature>
<comment type="cofactor">
    <cofactor evidence="8">
        <name>Mg(2+)</name>
        <dbReference type="ChEBI" id="CHEBI:18420"/>
    </cofactor>
</comment>
<evidence type="ECO:0000256" key="3">
    <source>
        <dbReference type="ARBA" id="ARBA00022723"/>
    </source>
</evidence>
<reference evidence="10 11" key="1">
    <citation type="journal article" date="2018" name="ACS Chem. Biol.">
        <title>Ketoreductase domain dysfunction expands chemodiversity: malyngamide biosynthesis in the cyanobacterium Okeania hirsuta.</title>
        <authorList>
            <person name="Moss N.A."/>
            <person name="Leao T."/>
            <person name="Rankin M."/>
            <person name="McCullough T.M."/>
            <person name="Qu P."/>
            <person name="Korobeynikov A."/>
            <person name="Smith J.L."/>
            <person name="Gerwick L."/>
            <person name="Gerwick W.H."/>
        </authorList>
    </citation>
    <scope>NUCLEOTIDE SEQUENCE [LARGE SCALE GENOMIC DNA]</scope>
    <source>
        <strain evidence="10 11">PAB10Feb10-1</strain>
    </source>
</reference>
<keyword evidence="4 8" id="KW-0547">Nucleotide-binding</keyword>
<dbReference type="AlphaFoldDB" id="A0A3N6NGJ1"/>
<evidence type="ECO:0000256" key="6">
    <source>
        <dbReference type="ARBA" id="ARBA00023134"/>
    </source>
</evidence>
<comment type="caution">
    <text evidence="8">Lacks conserved residue(s) required for the propagation of feature annotation.</text>
</comment>
<dbReference type="InterPro" id="IPR029044">
    <property type="entry name" value="Nucleotide-diphossugar_trans"/>
</dbReference>
<dbReference type="GO" id="GO:0005737">
    <property type="term" value="C:cytoplasm"/>
    <property type="evidence" value="ECO:0007669"/>
    <property type="project" value="UniProtKB-SubCell"/>
</dbReference>
<keyword evidence="5 8" id="KW-0460">Magnesium</keyword>
<dbReference type="CDD" id="cd02503">
    <property type="entry name" value="MobA"/>
    <property type="match status" value="1"/>
</dbReference>
<evidence type="ECO:0000256" key="8">
    <source>
        <dbReference type="HAMAP-Rule" id="MF_00316"/>
    </source>
</evidence>
<comment type="subcellular location">
    <subcellularLocation>
        <location evidence="8">Cytoplasm</location>
    </subcellularLocation>
</comment>
<comment type="caution">
    <text evidence="10">The sequence shown here is derived from an EMBL/GenBank/DDBJ whole genome shotgun (WGS) entry which is preliminary data.</text>
</comment>
<evidence type="ECO:0000259" key="9">
    <source>
        <dbReference type="Pfam" id="PF12804"/>
    </source>
</evidence>
<dbReference type="PANTHER" id="PTHR19136:SF81">
    <property type="entry name" value="MOLYBDENUM COFACTOR GUANYLYLTRANSFERASE"/>
    <property type="match status" value="1"/>
</dbReference>
<dbReference type="OrthoDB" id="9788394at2"/>
<protein>
    <recommendedName>
        <fullName evidence="8">Probable molybdenum cofactor guanylyltransferase</fullName>
        <shortName evidence="8">MoCo guanylyltransferase</shortName>
        <ecNumber evidence="8">2.7.7.77</ecNumber>
    </recommendedName>
    <alternativeName>
        <fullName evidence="8">GTP:molybdopterin guanylyltransferase</fullName>
    </alternativeName>
    <alternativeName>
        <fullName evidence="8">Mo-MPT guanylyltransferase</fullName>
    </alternativeName>
    <alternativeName>
        <fullName evidence="8">Molybdopterin guanylyltransferase</fullName>
    </alternativeName>
    <alternativeName>
        <fullName evidence="8">Molybdopterin-guanine dinucleotide synthase</fullName>
        <shortName evidence="8">MGD synthase</shortName>
    </alternativeName>
</protein>
<dbReference type="GO" id="GO:0061603">
    <property type="term" value="F:molybdenum cofactor guanylyltransferase activity"/>
    <property type="evidence" value="ECO:0007669"/>
    <property type="project" value="UniProtKB-EC"/>
</dbReference>
<dbReference type="HAMAP" id="MF_00316">
    <property type="entry name" value="MobA"/>
    <property type="match status" value="1"/>
</dbReference>
<comment type="domain">
    <text evidence="8">The N-terminal domain determines nucleotide recognition and specific binding, while the C-terminal domain determines the specific binding to the target protein.</text>
</comment>
<feature type="binding site" evidence="8">
    <location>
        <position position="106"/>
    </location>
    <ligand>
        <name>Mg(2+)</name>
        <dbReference type="ChEBI" id="CHEBI:18420"/>
    </ligand>
</feature>
<dbReference type="Gene3D" id="3.90.550.10">
    <property type="entry name" value="Spore Coat Polysaccharide Biosynthesis Protein SpsA, Chain A"/>
    <property type="match status" value="1"/>
</dbReference>
<name>A0A3N6NGJ1_9CYAN</name>
<keyword evidence="3 8" id="KW-0479">Metal-binding</keyword>
<dbReference type="GO" id="GO:0006777">
    <property type="term" value="P:Mo-molybdopterin cofactor biosynthetic process"/>
    <property type="evidence" value="ECO:0007669"/>
    <property type="project" value="UniProtKB-KW"/>
</dbReference>
<evidence type="ECO:0000256" key="2">
    <source>
        <dbReference type="ARBA" id="ARBA00022679"/>
    </source>
</evidence>
<accession>A0A3N6NGJ1</accession>
<gene>
    <name evidence="8" type="primary">mobA</name>
    <name evidence="10" type="ORF">D5R40_34010</name>
</gene>
<keyword evidence="7 8" id="KW-0501">Molybdenum cofactor biosynthesis</keyword>
<dbReference type="RefSeq" id="WP_124146941.1">
    <property type="nucleotide sequence ID" value="NZ_CAWOKI010000208.1"/>
</dbReference>